<keyword evidence="4" id="KW-1185">Reference proteome</keyword>
<proteinExistence type="predicted"/>
<accession>A0A6J8BAK9</accession>
<dbReference type="EMBL" id="CACVKT020002746">
    <property type="protein sequence ID" value="CAC5379669.1"/>
    <property type="molecule type" value="Genomic_DNA"/>
</dbReference>
<feature type="transmembrane region" description="Helical" evidence="2">
    <location>
        <begin position="44"/>
        <end position="69"/>
    </location>
</feature>
<evidence type="ECO:0000313" key="4">
    <source>
        <dbReference type="Proteomes" id="UP000507470"/>
    </source>
</evidence>
<keyword evidence="2" id="KW-0472">Membrane</keyword>
<dbReference type="Proteomes" id="UP000507470">
    <property type="component" value="Unassembled WGS sequence"/>
</dbReference>
<evidence type="ECO:0000256" key="1">
    <source>
        <dbReference type="SAM" id="MobiDB-lite"/>
    </source>
</evidence>
<feature type="compositionally biased region" description="Low complexity" evidence="1">
    <location>
        <begin position="19"/>
        <end position="31"/>
    </location>
</feature>
<sequence>MSNNTTDVSSTAREETTEVVETTVHVQTTSTETRRTPTGGMTDMAIAGTVIGAIVAACVIACLAVLILIRYRKAQKKSKEKYKQTVKNLKIDQLPSPSEVATEELRPPGRKPVRETEIEPDLGSSVLHYQNVTELKYENVENAGIEQPIYLEPREADKRLYTTGAGSEYYVVNDDPMIQTLINKPSKDYVNLKEEIILPPLPKQKDKRLKIQAKNNLAVDEVYENEEIQKTQHSKKPKR</sequence>
<feature type="compositionally biased region" description="Basic and acidic residues" evidence="1">
    <location>
        <begin position="103"/>
        <end position="116"/>
    </location>
</feature>
<evidence type="ECO:0000256" key="2">
    <source>
        <dbReference type="SAM" id="Phobius"/>
    </source>
</evidence>
<keyword evidence="2" id="KW-0812">Transmembrane</keyword>
<feature type="region of interest" description="Disordered" evidence="1">
    <location>
        <begin position="93"/>
        <end position="116"/>
    </location>
</feature>
<name>A0A6J8BAK9_MYTCO</name>
<keyword evidence="2" id="KW-1133">Transmembrane helix</keyword>
<organism evidence="3 4">
    <name type="scientific">Mytilus coruscus</name>
    <name type="common">Sea mussel</name>
    <dbReference type="NCBI Taxonomy" id="42192"/>
    <lineage>
        <taxon>Eukaryota</taxon>
        <taxon>Metazoa</taxon>
        <taxon>Spiralia</taxon>
        <taxon>Lophotrochozoa</taxon>
        <taxon>Mollusca</taxon>
        <taxon>Bivalvia</taxon>
        <taxon>Autobranchia</taxon>
        <taxon>Pteriomorphia</taxon>
        <taxon>Mytilida</taxon>
        <taxon>Mytiloidea</taxon>
        <taxon>Mytilidae</taxon>
        <taxon>Mytilinae</taxon>
        <taxon>Mytilus</taxon>
    </lineage>
</organism>
<dbReference type="OrthoDB" id="6120427at2759"/>
<protein>
    <submittedName>
        <fullName evidence="3">Uncharacterized protein</fullName>
    </submittedName>
</protein>
<gene>
    <name evidence="3" type="ORF">MCOR_15709</name>
</gene>
<dbReference type="AlphaFoldDB" id="A0A6J8BAK9"/>
<evidence type="ECO:0000313" key="3">
    <source>
        <dbReference type="EMBL" id="CAC5379669.1"/>
    </source>
</evidence>
<reference evidence="3 4" key="1">
    <citation type="submission" date="2020-06" db="EMBL/GenBank/DDBJ databases">
        <authorList>
            <person name="Li R."/>
            <person name="Bekaert M."/>
        </authorList>
    </citation>
    <scope>NUCLEOTIDE SEQUENCE [LARGE SCALE GENOMIC DNA]</scope>
    <source>
        <strain evidence="4">wild</strain>
    </source>
</reference>
<feature type="region of interest" description="Disordered" evidence="1">
    <location>
        <begin position="1"/>
        <end position="37"/>
    </location>
</feature>